<evidence type="ECO:0000313" key="8">
    <source>
        <dbReference type="Proteomes" id="UP000054911"/>
    </source>
</evidence>
<proteinExistence type="predicted"/>
<dbReference type="GO" id="GO:0008320">
    <property type="term" value="F:protein transmembrane transporter activity"/>
    <property type="evidence" value="ECO:0007669"/>
    <property type="project" value="TreeGrafter"/>
</dbReference>
<dbReference type="Pfam" id="PF03865">
    <property type="entry name" value="ShlB"/>
    <property type="match status" value="1"/>
</dbReference>
<dbReference type="RefSeq" id="WP_061177657.1">
    <property type="nucleotide sequence ID" value="NZ_FCOE02000021.1"/>
</dbReference>
<evidence type="ECO:0000313" key="7">
    <source>
        <dbReference type="EMBL" id="SAK82084.1"/>
    </source>
</evidence>
<dbReference type="Pfam" id="PF08479">
    <property type="entry name" value="POTRA_2"/>
    <property type="match status" value="1"/>
</dbReference>
<name>A0A158CIA4_9BURK</name>
<dbReference type="EMBL" id="FCOE02000021">
    <property type="protein sequence ID" value="SAK82084.1"/>
    <property type="molecule type" value="Genomic_DNA"/>
</dbReference>
<keyword evidence="1" id="KW-0472">Membrane</keyword>
<keyword evidence="3" id="KW-0998">Cell outer membrane</keyword>
<dbReference type="Gene3D" id="2.40.160.50">
    <property type="entry name" value="membrane protein fhac: a member of the omp85/tpsb transporter family"/>
    <property type="match status" value="1"/>
</dbReference>
<feature type="chain" id="PRO_5007623101" evidence="4">
    <location>
        <begin position="22"/>
        <end position="589"/>
    </location>
</feature>
<gene>
    <name evidence="7" type="ORF">AWB80_05301</name>
</gene>
<dbReference type="GO" id="GO:0098046">
    <property type="term" value="C:type V protein secretion system complex"/>
    <property type="evidence" value="ECO:0007669"/>
    <property type="project" value="TreeGrafter"/>
</dbReference>
<organism evidence="7 8">
    <name type="scientific">Caballeronia pedi</name>
    <dbReference type="NCBI Taxonomy" id="1777141"/>
    <lineage>
        <taxon>Bacteria</taxon>
        <taxon>Pseudomonadati</taxon>
        <taxon>Pseudomonadota</taxon>
        <taxon>Betaproteobacteria</taxon>
        <taxon>Burkholderiales</taxon>
        <taxon>Burkholderiaceae</taxon>
        <taxon>Caballeronia</taxon>
    </lineage>
</organism>
<keyword evidence="2" id="KW-0812">Transmembrane</keyword>
<dbReference type="GO" id="GO:0046819">
    <property type="term" value="P:protein secretion by the type V secretion system"/>
    <property type="evidence" value="ECO:0007669"/>
    <property type="project" value="TreeGrafter"/>
</dbReference>
<sequence length="589" mass="63875">MKPARIAATVLPVAIVCLVHARDAAAQSYRDVAPLAPPAAAKPRALPSPPEPDDKSQDVAIRDLRGIAFASAHADSDTDTNARASTQSGAITSTGVPLLTPDFLDGFSIDLHKPLTFARLAEIRRAVVQRYRAAGQPLVDVYVPEQDVSDGVVTIAIAEFRAGRVIPKGNRYFSDALLVREMPLASGEPIHEADIASGLALLNANPYRRVDVIYAPGAEHDTTDVVLQTEDRLPFRLYGGYNNDGVRDLGRDRILAGFDYGNLFGIDARIGYQMTASNDLLSGNPDIEGRPDRPRYIAHAFNVIAPLPWLDRIELFGVYAQSTPRLPDSYGQTGLSAQISFRYDWRLPPLDYAGAWQQQVQIGYDFKRSNNDLEFGGFQVFNANTHIHQFVIAYDLLRSDASGDTHLNASLFASPGYFDSSSNDEAYDAARLGAKPRYQYMQLSAQRDMPLGKSGFSVSARGLFQWTGSTLLPSEELGLGGDATVRGYEPYAAQGDRGWNVQTELRGPAISAGIAAMQPFVFFDAGHVWNRIAEFGEVNNASLASVGAGIRVQVGRFVSFRGTYGFPLKAAVPNGSKAPVGEVFVVIGS</sequence>
<keyword evidence="8" id="KW-1185">Reference proteome</keyword>
<dbReference type="Proteomes" id="UP000054911">
    <property type="component" value="Unassembled WGS sequence"/>
</dbReference>
<reference evidence="7" key="1">
    <citation type="submission" date="2016-01" db="EMBL/GenBank/DDBJ databases">
        <authorList>
            <person name="Peeters C."/>
        </authorList>
    </citation>
    <scope>NUCLEOTIDE SEQUENCE [LARGE SCALE GENOMIC DNA]</scope>
    <source>
        <strain evidence="7">LMG 29323</strain>
    </source>
</reference>
<accession>A0A158CIA4</accession>
<feature type="domain" description="Haemolysin activator HlyB C-terminal" evidence="5">
    <location>
        <begin position="222"/>
        <end position="551"/>
    </location>
</feature>
<dbReference type="InterPro" id="IPR051544">
    <property type="entry name" value="TPS_OM_transporter"/>
</dbReference>
<evidence type="ECO:0000256" key="2">
    <source>
        <dbReference type="ARBA" id="ARBA00022692"/>
    </source>
</evidence>
<evidence type="ECO:0000256" key="3">
    <source>
        <dbReference type="ARBA" id="ARBA00023237"/>
    </source>
</evidence>
<evidence type="ECO:0000259" key="5">
    <source>
        <dbReference type="Pfam" id="PF03865"/>
    </source>
</evidence>
<keyword evidence="4" id="KW-0732">Signal</keyword>
<dbReference type="PANTHER" id="PTHR34597:SF3">
    <property type="entry name" value="OUTER MEMBRANE TRANSPORTER CDIB"/>
    <property type="match status" value="1"/>
</dbReference>
<evidence type="ECO:0000256" key="4">
    <source>
        <dbReference type="SAM" id="SignalP"/>
    </source>
</evidence>
<keyword evidence="1" id="KW-1134">Transmembrane beta strand</keyword>
<dbReference type="InterPro" id="IPR013686">
    <property type="entry name" value="Polypept-transport_assoc_ShlB"/>
</dbReference>
<dbReference type="InterPro" id="IPR005565">
    <property type="entry name" value="Hemolysn_activator_HlyB_C"/>
</dbReference>
<evidence type="ECO:0000256" key="1">
    <source>
        <dbReference type="ARBA" id="ARBA00022452"/>
    </source>
</evidence>
<evidence type="ECO:0000259" key="6">
    <source>
        <dbReference type="Pfam" id="PF08479"/>
    </source>
</evidence>
<dbReference type="OrthoDB" id="9763372at2"/>
<dbReference type="Gene3D" id="3.10.20.310">
    <property type="entry name" value="membrane protein fhac"/>
    <property type="match status" value="1"/>
</dbReference>
<dbReference type="STRING" id="1777141.AWB80_05301"/>
<dbReference type="PANTHER" id="PTHR34597">
    <property type="entry name" value="SLR1661 PROTEIN"/>
    <property type="match status" value="1"/>
</dbReference>
<protein>
    <submittedName>
        <fullName evidence="7">Surface antigen (D15)</fullName>
    </submittedName>
</protein>
<dbReference type="AlphaFoldDB" id="A0A158CIA4"/>
<feature type="domain" description="Polypeptide-transport-associated ShlB-type" evidence="6">
    <location>
        <begin position="113"/>
        <end position="159"/>
    </location>
</feature>
<feature type="signal peptide" evidence="4">
    <location>
        <begin position="1"/>
        <end position="21"/>
    </location>
</feature>
<comment type="caution">
    <text evidence="7">The sequence shown here is derived from an EMBL/GenBank/DDBJ whole genome shotgun (WGS) entry which is preliminary data.</text>
</comment>